<dbReference type="EMBL" id="CP047656">
    <property type="protein sequence ID" value="QHJ11961.1"/>
    <property type="molecule type" value="Genomic_DNA"/>
</dbReference>
<evidence type="ECO:0000256" key="1">
    <source>
        <dbReference type="SAM" id="SignalP"/>
    </source>
</evidence>
<dbReference type="AlphaFoldDB" id="A0A857JLU0"/>
<dbReference type="PANTHER" id="PTHR46361:SF3">
    <property type="entry name" value="ELECTRON CARRIER_ PROTEIN DISULFIDE OXIDOREDUCTASE"/>
    <property type="match status" value="1"/>
</dbReference>
<protein>
    <recommendedName>
        <fullName evidence="2">DUF547 domain-containing protein</fullName>
    </recommendedName>
</protein>
<dbReference type="Proteomes" id="UP000464524">
    <property type="component" value="Chromosome"/>
</dbReference>
<dbReference type="PANTHER" id="PTHR46361">
    <property type="entry name" value="ELECTRON CARRIER/ PROTEIN DISULFIDE OXIDOREDUCTASE"/>
    <property type="match status" value="1"/>
</dbReference>
<accession>A0A857JLU0</accession>
<dbReference type="InterPro" id="IPR006869">
    <property type="entry name" value="DUF547"/>
</dbReference>
<feature type="domain" description="DUF547" evidence="2">
    <location>
        <begin position="89"/>
        <end position="205"/>
    </location>
</feature>
<evidence type="ECO:0000313" key="4">
    <source>
        <dbReference type="Proteomes" id="UP000464524"/>
    </source>
</evidence>
<name>A0A857JLU0_9ALTE</name>
<dbReference type="Pfam" id="PF04784">
    <property type="entry name" value="DUF547"/>
    <property type="match status" value="1"/>
</dbReference>
<proteinExistence type="predicted"/>
<evidence type="ECO:0000259" key="2">
    <source>
        <dbReference type="Pfam" id="PF04784"/>
    </source>
</evidence>
<dbReference type="RefSeq" id="WP_160179808.1">
    <property type="nucleotide sequence ID" value="NZ_CP047656.1"/>
</dbReference>
<dbReference type="OrthoDB" id="526867at2"/>
<gene>
    <name evidence="3" type="ORF">FX988_02202</name>
</gene>
<feature type="chain" id="PRO_5032525511" description="DUF547 domain-containing protein" evidence="1">
    <location>
        <begin position="33"/>
        <end position="292"/>
    </location>
</feature>
<evidence type="ECO:0000313" key="3">
    <source>
        <dbReference type="EMBL" id="QHJ11961.1"/>
    </source>
</evidence>
<organism evidence="3 4">
    <name type="scientific">Paraglaciecola mesophila</name>
    <dbReference type="NCBI Taxonomy" id="197222"/>
    <lineage>
        <taxon>Bacteria</taxon>
        <taxon>Pseudomonadati</taxon>
        <taxon>Pseudomonadota</taxon>
        <taxon>Gammaproteobacteria</taxon>
        <taxon>Alteromonadales</taxon>
        <taxon>Alteromonadaceae</taxon>
        <taxon>Paraglaciecola</taxon>
    </lineage>
</organism>
<reference evidence="3 4" key="1">
    <citation type="submission" date="2019-12" db="EMBL/GenBank/DDBJ databases">
        <title>Genome sequencing and assembly of endphytes of Porphyra tenera.</title>
        <authorList>
            <person name="Park J.M."/>
            <person name="Shin R."/>
            <person name="Jo S.H."/>
        </authorList>
    </citation>
    <scope>NUCLEOTIDE SEQUENCE [LARGE SCALE GENOMIC DNA]</scope>
    <source>
        <strain evidence="3 4">GPM4</strain>
    </source>
</reference>
<keyword evidence="4" id="KW-1185">Reference proteome</keyword>
<dbReference type="KEGG" id="pmes:FX988_02202"/>
<feature type="signal peptide" evidence="1">
    <location>
        <begin position="1"/>
        <end position="32"/>
    </location>
</feature>
<keyword evidence="1" id="KW-0732">Signal</keyword>
<sequence>MFTPLNQAKKLTRTILTSGTFMLASLSVSLHAAEFDHSYTNYDQLLTQVVEESTDKKQTRVNYQQLAVKKDKLLSSLNAFSAVSKSQYDQWSQQQQLSFLINAYNGFTLKLIIDNWDEFKQGDADSIRDLGSLFTTPWEKKFFTLFNEKHNLDDIEHEMVRKWFKEPRIHAALVCAAVSCPPLRNEAFVASALAAQLDSQMHLFLADNSRNEIKINGQKGEASLSSIFKWYRGDFEKGEQGFHSLFDLLSTYSDALVEGDENAQAQRNLLKSADYPIIFKDYDWRLNDVANF</sequence>